<feature type="transmembrane region" description="Helical" evidence="1">
    <location>
        <begin position="265"/>
        <end position="288"/>
    </location>
</feature>
<protein>
    <submittedName>
        <fullName evidence="2">Uncharacterized protein</fullName>
    </submittedName>
</protein>
<evidence type="ECO:0000256" key="1">
    <source>
        <dbReference type="SAM" id="Phobius"/>
    </source>
</evidence>
<organism evidence="2">
    <name type="scientific">Halamphora coffeiformis</name>
    <dbReference type="NCBI Taxonomy" id="1487565"/>
    <lineage>
        <taxon>Eukaryota</taxon>
        <taxon>Sar</taxon>
        <taxon>Stramenopiles</taxon>
        <taxon>Ochrophyta</taxon>
        <taxon>Bacillariophyta</taxon>
        <taxon>Bacillariophyceae</taxon>
        <taxon>Bacillariophycidae</taxon>
        <taxon>Naviculales</taxon>
        <taxon>Amphipleuraceae</taxon>
        <taxon>Halamphora</taxon>
    </lineage>
</organism>
<feature type="transmembrane region" description="Helical" evidence="1">
    <location>
        <begin position="102"/>
        <end position="118"/>
    </location>
</feature>
<keyword evidence="1" id="KW-0812">Transmembrane</keyword>
<dbReference type="Pfam" id="PF17088">
    <property type="entry name" value="YCF90"/>
    <property type="match status" value="1"/>
</dbReference>
<dbReference type="AlphaFoldDB" id="A0A516ZBK9"/>
<name>A0A516ZBK9_9STRA</name>
<accession>A0A516ZBK9</accession>
<sequence>MLNFPRLLSLLIKIDQETVLKWFGLEDNSNLYAYQTNDYGYDLNVSNFETSTDISVETFRLIIEGLWEKIQDGLTLADIENILFFVLFVRFIILAFRYNLKTSFYITCIGLFAGYLWYRHLIDLISMYRNVLLKLPFLNKLGMDAVQLRSMHRQMVLTDLKLGEDAHWYDPGQVLYYAFTKGVIHTDPETGFRYYIDPISMAISNLQDSAKSNVLPIYYKIYNKIIPKIYDICSKFWNQLSGVAAYAVITRIGKRYCPYLIRWHWTFLLIIGMIEQIFVYFIYRVYYFQTFIILPQTKMYENYTDPNLLIQMNLLNAVIASVVLAHIGFIIFALFHAILGQYFYLPFFVENTELHIGPRPKNSIYSGGQTAWQEPKEKEKSLNRLLPKLWYGWFGRGTGNGLKLNFNLRKLLKKIFKR</sequence>
<dbReference type="GeneID" id="41660986"/>
<feature type="transmembrane region" description="Helical" evidence="1">
    <location>
        <begin position="308"/>
        <end position="335"/>
    </location>
</feature>
<keyword evidence="1" id="KW-1133">Transmembrane helix</keyword>
<geneLocation type="chloroplast" evidence="2"/>
<feature type="transmembrane region" description="Helical" evidence="1">
    <location>
        <begin position="79"/>
        <end position="96"/>
    </location>
</feature>
<dbReference type="EMBL" id="MK045452">
    <property type="protein sequence ID" value="QDR25093.1"/>
    <property type="molecule type" value="Genomic_DNA"/>
</dbReference>
<reference evidence="2" key="1">
    <citation type="journal article" date="2019" name="PLoS ONE">
        <title>Extensive chloroplast genome rearrangement amongst three closely related Halamphora spp. (Bacillariophyceae), and evidence for rapid evolution as compared to land plants.</title>
        <authorList>
            <person name="Hamsher S.E."/>
            <person name="Keepers K.G."/>
            <person name="Pogoda C.S."/>
            <person name="Stepanek J.G."/>
            <person name="Kane N.C."/>
            <person name="Kociolek J.P."/>
        </authorList>
    </citation>
    <scope>NUCLEOTIDE SEQUENCE</scope>
</reference>
<evidence type="ECO:0000313" key="2">
    <source>
        <dbReference type="EMBL" id="QDR25093.1"/>
    </source>
</evidence>
<keyword evidence="1" id="KW-0472">Membrane</keyword>
<gene>
    <name evidence="2" type="primary">ycf90</name>
</gene>
<dbReference type="InterPro" id="IPR031383">
    <property type="entry name" value="Ycf90"/>
</dbReference>
<keyword evidence="2" id="KW-0934">Plastid</keyword>
<keyword evidence="2" id="KW-0150">Chloroplast</keyword>
<dbReference type="RefSeq" id="YP_009686345.1">
    <property type="nucleotide sequence ID" value="NC_044465.1"/>
</dbReference>
<proteinExistence type="predicted"/>